<proteinExistence type="predicted"/>
<comment type="caution">
    <text evidence="2">The sequence shown here is derived from an EMBL/GenBank/DDBJ whole genome shotgun (WGS) entry which is preliminary data.</text>
</comment>
<gene>
    <name evidence="2" type="ORF">ENN47_13160</name>
</gene>
<dbReference type="AlphaFoldDB" id="A0A7C1CX63"/>
<sequence length="349" mass="39840">MGKQKQMTRDTKVPLSTPLVSVIIPAYNAESTIIRTVRSILLQNYENIEVIVVDDGSTDNTANELKSISGDNQRVRLVTQNNQGVSVARNRGIQDARGEYIVFLDSDDFLEPEFVSVLVSIISSTDSDIAFCSYRWVDERGKSMRLVVPKNDEGLVKEGESVLLSIFEGSMSIWTGSAIYRKAFLSKNHLQFVPGAKNGQDREFIWKAVLKAKRIVGTERILSNYVIRNNSLVKNKDISKAHTLGCIRRIGKYLRSNTRNERILSIFEKRIVPRDYTALVYFFAIRGFDKRKLLEIARNSGYRSQLKRIRLRYAKLSEYLATRALLLAPRATILLFRVVGRRLRKDLLD</sequence>
<dbReference type="EMBL" id="DSBT01000409">
    <property type="protein sequence ID" value="HDP79095.1"/>
    <property type="molecule type" value="Genomic_DNA"/>
</dbReference>
<name>A0A7C1CX63_9BACT</name>
<dbReference type="InterPro" id="IPR050834">
    <property type="entry name" value="Glycosyltransf_2"/>
</dbReference>
<dbReference type="CDD" id="cd00761">
    <property type="entry name" value="Glyco_tranf_GTA_type"/>
    <property type="match status" value="1"/>
</dbReference>
<dbReference type="SUPFAM" id="SSF53448">
    <property type="entry name" value="Nucleotide-diphospho-sugar transferases"/>
    <property type="match status" value="1"/>
</dbReference>
<reference evidence="2" key="1">
    <citation type="journal article" date="2020" name="mSystems">
        <title>Genome- and Community-Level Interaction Insights into Carbon Utilization and Element Cycling Functions of Hydrothermarchaeota in Hydrothermal Sediment.</title>
        <authorList>
            <person name="Zhou Z."/>
            <person name="Liu Y."/>
            <person name="Xu W."/>
            <person name="Pan J."/>
            <person name="Luo Z.H."/>
            <person name="Li M."/>
        </authorList>
    </citation>
    <scope>NUCLEOTIDE SEQUENCE [LARGE SCALE GENOMIC DNA]</scope>
    <source>
        <strain evidence="2">SpSt-1179</strain>
    </source>
</reference>
<protein>
    <submittedName>
        <fullName evidence="2">Glycosyltransferase</fullName>
    </submittedName>
</protein>
<dbReference type="PANTHER" id="PTHR43685">
    <property type="entry name" value="GLYCOSYLTRANSFERASE"/>
    <property type="match status" value="1"/>
</dbReference>
<dbReference type="Proteomes" id="UP000886198">
    <property type="component" value="Unassembled WGS sequence"/>
</dbReference>
<dbReference type="Gene3D" id="3.90.550.10">
    <property type="entry name" value="Spore Coat Polysaccharide Biosynthesis Protein SpsA, Chain A"/>
    <property type="match status" value="1"/>
</dbReference>
<evidence type="ECO:0000313" key="2">
    <source>
        <dbReference type="EMBL" id="HDP79095.1"/>
    </source>
</evidence>
<dbReference type="Pfam" id="PF00535">
    <property type="entry name" value="Glycos_transf_2"/>
    <property type="match status" value="1"/>
</dbReference>
<dbReference type="PANTHER" id="PTHR43685:SF2">
    <property type="entry name" value="GLYCOSYLTRANSFERASE 2-LIKE DOMAIN-CONTAINING PROTEIN"/>
    <property type="match status" value="1"/>
</dbReference>
<accession>A0A7C1CX63</accession>
<organism evidence="2">
    <name type="scientific">Mesotoga infera</name>
    <dbReference type="NCBI Taxonomy" id="1236046"/>
    <lineage>
        <taxon>Bacteria</taxon>
        <taxon>Thermotogati</taxon>
        <taxon>Thermotogota</taxon>
        <taxon>Thermotogae</taxon>
        <taxon>Kosmotogales</taxon>
        <taxon>Kosmotogaceae</taxon>
        <taxon>Mesotoga</taxon>
    </lineage>
</organism>
<dbReference type="InterPro" id="IPR001173">
    <property type="entry name" value="Glyco_trans_2-like"/>
</dbReference>
<feature type="domain" description="Glycosyltransferase 2-like" evidence="1">
    <location>
        <begin position="21"/>
        <end position="182"/>
    </location>
</feature>
<dbReference type="InterPro" id="IPR029044">
    <property type="entry name" value="Nucleotide-diphossugar_trans"/>
</dbReference>
<evidence type="ECO:0000259" key="1">
    <source>
        <dbReference type="Pfam" id="PF00535"/>
    </source>
</evidence>